<feature type="non-terminal residue" evidence="1">
    <location>
        <position position="1"/>
    </location>
</feature>
<proteinExistence type="predicted"/>
<protein>
    <submittedName>
        <fullName evidence="1">Putative dna-directed rna polymerase subunit beta</fullName>
    </submittedName>
</protein>
<accession>A0A0V0GD20</accession>
<reference evidence="1" key="1">
    <citation type="journal article" date="2018" name="J. Proteomics">
        <title>Exploring the molecular complexity of Triatoma dimidiata sialome.</title>
        <authorList>
            <person name="Santiago P.B."/>
            <person name="de Araujo C.N."/>
            <person name="Charneau S."/>
            <person name="Bastos I.M.D."/>
            <person name="Assumpcao T.C.F."/>
            <person name="Queiroz R.M.L."/>
            <person name="Praca Y.R."/>
            <person name="Cordeiro T.M."/>
            <person name="Garcia C.H.S."/>
            <person name="da Silva I.G."/>
            <person name="Raiol T."/>
            <person name="Motta F.N."/>
            <person name="de Araujo Oliveira J.V."/>
            <person name="de Sousa M.V."/>
            <person name="Ribeiro J.M.C."/>
            <person name="de Santana J.M."/>
        </authorList>
    </citation>
    <scope>NUCLEOTIDE SEQUENCE</scope>
    <source>
        <strain evidence="1">Santander</strain>
        <tissue evidence="1">Salivary glands</tissue>
    </source>
</reference>
<sequence>LPTLKEALLKRQVTMIKHGGSRNIALGCNDRVWAKDYSENQPATVIEKLGEQTYTVKTTDDKIWRRHLDQLWPITPPRQIRVNEESTKVPLETKTITGSQIQS</sequence>
<dbReference type="AlphaFoldDB" id="A0A0V0GD20"/>
<dbReference type="GO" id="GO:0000428">
    <property type="term" value="C:DNA-directed RNA polymerase complex"/>
    <property type="evidence" value="ECO:0007669"/>
    <property type="project" value="UniProtKB-KW"/>
</dbReference>
<name>A0A0V0GD20_TRIDM</name>
<organism evidence="1">
    <name type="scientific">Triatoma dimidiata</name>
    <name type="common">Kissing bug</name>
    <name type="synonym">Meccus dimidiatus</name>
    <dbReference type="NCBI Taxonomy" id="72491"/>
    <lineage>
        <taxon>Eukaryota</taxon>
        <taxon>Metazoa</taxon>
        <taxon>Ecdysozoa</taxon>
        <taxon>Arthropoda</taxon>
        <taxon>Hexapoda</taxon>
        <taxon>Insecta</taxon>
        <taxon>Pterygota</taxon>
        <taxon>Neoptera</taxon>
        <taxon>Paraneoptera</taxon>
        <taxon>Hemiptera</taxon>
        <taxon>Heteroptera</taxon>
        <taxon>Panheteroptera</taxon>
        <taxon>Cimicomorpha</taxon>
        <taxon>Reduviidae</taxon>
        <taxon>Triatominae</taxon>
        <taxon>Triatoma</taxon>
    </lineage>
</organism>
<keyword evidence="1" id="KW-0240">DNA-directed RNA polymerase</keyword>
<evidence type="ECO:0000313" key="1">
    <source>
        <dbReference type="EMBL" id="JAP05970.1"/>
    </source>
</evidence>
<keyword evidence="1" id="KW-0804">Transcription</keyword>
<dbReference type="EMBL" id="GECL01000154">
    <property type="protein sequence ID" value="JAP05970.1"/>
    <property type="molecule type" value="Transcribed_RNA"/>
</dbReference>